<comment type="similarity">
    <text evidence="1 2">Belongs to the DSS1/SEM1 family.</text>
</comment>
<comment type="function">
    <text evidence="2">Component of the 26S proteasome, a multiprotein complex involved in the ATP-dependent degradation of ubiquitinated proteins.</text>
</comment>
<dbReference type="EMBL" id="UYRX01000085">
    <property type="protein sequence ID" value="VDK73220.1"/>
    <property type="molecule type" value="Genomic_DNA"/>
</dbReference>
<accession>A0A3P6SZL8</accession>
<evidence type="ECO:0000256" key="2">
    <source>
        <dbReference type="RuleBase" id="RU369057"/>
    </source>
</evidence>
<feature type="compositionally biased region" description="Acidic residues" evidence="3">
    <location>
        <begin position="78"/>
        <end position="97"/>
    </location>
</feature>
<keyword evidence="2" id="KW-0539">Nucleus</keyword>
<dbReference type="AlphaFoldDB" id="A0A3P6SZL8"/>
<evidence type="ECO:0000313" key="5">
    <source>
        <dbReference type="Proteomes" id="UP000277928"/>
    </source>
</evidence>
<feature type="compositionally biased region" description="Basic and acidic residues" evidence="3">
    <location>
        <begin position="41"/>
        <end position="57"/>
    </location>
</feature>
<dbReference type="GO" id="GO:0043248">
    <property type="term" value="P:proteasome assembly"/>
    <property type="evidence" value="ECO:0007669"/>
    <property type="project" value="UniProtKB-UniRule"/>
</dbReference>
<feature type="compositionally biased region" description="Acidic residues" evidence="3">
    <location>
        <begin position="58"/>
        <end position="68"/>
    </location>
</feature>
<dbReference type="OrthoDB" id="5586203at2759"/>
<evidence type="ECO:0000256" key="3">
    <source>
        <dbReference type="SAM" id="MobiDB-lite"/>
    </source>
</evidence>
<keyword evidence="2" id="KW-0647">Proteasome</keyword>
<organism evidence="4 5">
    <name type="scientific">Litomosoides sigmodontis</name>
    <name type="common">Filarial nematode worm</name>
    <dbReference type="NCBI Taxonomy" id="42156"/>
    <lineage>
        <taxon>Eukaryota</taxon>
        <taxon>Metazoa</taxon>
        <taxon>Ecdysozoa</taxon>
        <taxon>Nematoda</taxon>
        <taxon>Chromadorea</taxon>
        <taxon>Rhabditida</taxon>
        <taxon>Spirurina</taxon>
        <taxon>Spiruromorpha</taxon>
        <taxon>Filarioidea</taxon>
        <taxon>Onchocercidae</taxon>
        <taxon>Litomosoides</taxon>
    </lineage>
</organism>
<dbReference type="GO" id="GO:0008541">
    <property type="term" value="C:proteasome regulatory particle, lid subcomplex"/>
    <property type="evidence" value="ECO:0007669"/>
    <property type="project" value="UniProtKB-UniRule"/>
</dbReference>
<dbReference type="CDD" id="cd13768">
    <property type="entry name" value="DSS1_Sem1"/>
    <property type="match status" value="1"/>
</dbReference>
<dbReference type="SMART" id="SM01385">
    <property type="entry name" value="DSS1_SEM1"/>
    <property type="match status" value="1"/>
</dbReference>
<keyword evidence="5" id="KW-1185">Reference proteome</keyword>
<name>A0A3P6SZL8_LITSI</name>
<sequence>MFTSLNGYYLRKSSNKMKNFYFCSKFSCEITVVKDLTMTEGKSRSRSEDNQHKMETHIEEDDEFEEFPQQDWQAKDGAEDEEELNVWEDNWDDEANENDFAKQLREELAKHGHGTAT</sequence>
<feature type="region of interest" description="Disordered" evidence="3">
    <location>
        <begin position="39"/>
        <end position="117"/>
    </location>
</feature>
<dbReference type="GO" id="GO:0006406">
    <property type="term" value="P:mRNA export from nucleus"/>
    <property type="evidence" value="ECO:0007669"/>
    <property type="project" value="UniProtKB-UniRule"/>
</dbReference>
<feature type="compositionally biased region" description="Basic and acidic residues" evidence="3">
    <location>
        <begin position="99"/>
        <end position="110"/>
    </location>
</feature>
<gene>
    <name evidence="4" type="ORF">NLS_LOCUS2041</name>
</gene>
<evidence type="ECO:0000256" key="1">
    <source>
        <dbReference type="ARBA" id="ARBA00034491"/>
    </source>
</evidence>
<protein>
    <recommendedName>
        <fullName evidence="2">26S proteasome complex subunit dss-1</fullName>
    </recommendedName>
</protein>
<dbReference type="GO" id="GO:0005634">
    <property type="term" value="C:nucleus"/>
    <property type="evidence" value="ECO:0007669"/>
    <property type="project" value="UniProtKB-SubCell"/>
</dbReference>
<dbReference type="PANTHER" id="PTHR16771">
    <property type="entry name" value="26 PROTEASOME COMPLEX SUBUNIT DSS1"/>
    <property type="match status" value="1"/>
</dbReference>
<dbReference type="GO" id="GO:0000724">
    <property type="term" value="P:double-strand break repair via homologous recombination"/>
    <property type="evidence" value="ECO:0007669"/>
    <property type="project" value="TreeGrafter"/>
</dbReference>
<dbReference type="InterPro" id="IPR007834">
    <property type="entry name" value="DSS1_SEM1"/>
</dbReference>
<proteinExistence type="inferred from homology"/>
<dbReference type="Pfam" id="PF05160">
    <property type="entry name" value="DSS1_SEM1"/>
    <property type="match status" value="1"/>
</dbReference>
<dbReference type="STRING" id="42156.A0A3P6SZL8"/>
<comment type="subcellular location">
    <subcellularLocation>
        <location evidence="2">Nucleus</location>
    </subcellularLocation>
</comment>
<dbReference type="OMA" id="FSCEITV"/>
<evidence type="ECO:0000313" key="4">
    <source>
        <dbReference type="EMBL" id="VDK73220.1"/>
    </source>
</evidence>
<reference evidence="4 5" key="1">
    <citation type="submission" date="2018-08" db="EMBL/GenBank/DDBJ databases">
        <authorList>
            <person name="Laetsch R D."/>
            <person name="Stevens L."/>
            <person name="Kumar S."/>
            <person name="Blaxter L. M."/>
        </authorList>
    </citation>
    <scope>NUCLEOTIDE SEQUENCE [LARGE SCALE GENOMIC DNA]</scope>
</reference>
<dbReference type="Proteomes" id="UP000277928">
    <property type="component" value="Unassembled WGS sequence"/>
</dbReference>
<dbReference type="PANTHER" id="PTHR16771:SF0">
    <property type="entry name" value="26S PROTEASOME COMPLEX SUBUNIT SEM1"/>
    <property type="match status" value="1"/>
</dbReference>